<keyword evidence="6" id="KW-0804">Transcription</keyword>
<dbReference type="GO" id="GO:0016779">
    <property type="term" value="F:nucleotidyltransferase activity"/>
    <property type="evidence" value="ECO:0007669"/>
    <property type="project" value="UniProtKB-KW"/>
</dbReference>
<keyword evidence="5" id="KW-0235">DNA replication</keyword>
<dbReference type="GO" id="GO:0006269">
    <property type="term" value="P:DNA replication, synthesis of primer"/>
    <property type="evidence" value="ECO:0007669"/>
    <property type="project" value="UniProtKB-KW"/>
</dbReference>
<keyword evidence="1" id="KW-0240">DNA-directed RNA polymerase</keyword>
<keyword evidence="4" id="KW-0548">Nucleotidyltransferase</keyword>
<dbReference type="Pfam" id="PF13362">
    <property type="entry name" value="Toprim_3"/>
    <property type="match status" value="1"/>
</dbReference>
<evidence type="ECO:0000256" key="3">
    <source>
        <dbReference type="ARBA" id="ARBA00022679"/>
    </source>
</evidence>
<evidence type="ECO:0000313" key="8">
    <source>
        <dbReference type="EMBL" id="RRV06485.1"/>
    </source>
</evidence>
<evidence type="ECO:0000256" key="6">
    <source>
        <dbReference type="ARBA" id="ARBA00023163"/>
    </source>
</evidence>
<gene>
    <name evidence="8" type="ORF">EGJ28_20405</name>
</gene>
<evidence type="ECO:0000256" key="5">
    <source>
        <dbReference type="ARBA" id="ARBA00022705"/>
    </source>
</evidence>
<evidence type="ECO:0000256" key="4">
    <source>
        <dbReference type="ARBA" id="ARBA00022695"/>
    </source>
</evidence>
<proteinExistence type="predicted"/>
<accession>A0A427DSY1</accession>
<sequence length="372" mass="40988">MSNVSSGNYAPEKQDVLDAAEGRWDDIFQSLAAELLPFQKRPGWHGPCPVHGGEDGFRVFKKTADTHSGGMCQTCGVKADGIALLMWVNKWTFSEALAEVGARLRIKDPYGRYADGDREPLPPKPAVQAKVHKGPSDAWIRESLRKIWKGTVPLTDPAAEPARLYLRSRAILCWDRAGMERSVRFHPALTYKDEKGKLQQHPAIVTLVISPAGDGITVNRLYLTPKGEKAPLRDCKMMFPIPSDRTLPGAAVITSRASEVIDVAEGLETSLAIETALGLPVWPMVNTYLMEQFVPPAGTKAVRIWADKDRSGGGRKAAEALKVRLWEMGIRAQIKMPPMEIPDGKKSVDWNDVLIALGPLGFMTHEAHRATR</sequence>
<dbReference type="InterPro" id="IPR036977">
    <property type="entry name" value="DNA_primase_Znf_CHC2"/>
</dbReference>
<dbReference type="Proteomes" id="UP000276506">
    <property type="component" value="Unassembled WGS sequence"/>
</dbReference>
<dbReference type="Gene3D" id="3.90.580.10">
    <property type="entry name" value="Zinc finger, CHC2-type domain"/>
    <property type="match status" value="1"/>
</dbReference>
<feature type="domain" description="DNA primase/helicase Gp4 N-terminal Bacteriophage T7-like" evidence="7">
    <location>
        <begin position="43"/>
        <end position="82"/>
    </location>
</feature>
<name>A0A427DSY1_9GAMM</name>
<dbReference type="EMBL" id="RHQL01000016">
    <property type="protein sequence ID" value="RRV06485.1"/>
    <property type="molecule type" value="Genomic_DNA"/>
</dbReference>
<dbReference type="AlphaFoldDB" id="A0A427DSY1"/>
<comment type="caution">
    <text evidence="8">The sequence shown here is derived from an EMBL/GenBank/DDBJ whole genome shotgun (WGS) entry which is preliminary data.</text>
</comment>
<dbReference type="InterPro" id="IPR055570">
    <property type="entry name" value="DUF7146"/>
</dbReference>
<keyword evidence="3" id="KW-0808">Transferase</keyword>
<evidence type="ECO:0000256" key="1">
    <source>
        <dbReference type="ARBA" id="ARBA00022478"/>
    </source>
</evidence>
<dbReference type="SUPFAM" id="SSF57783">
    <property type="entry name" value="Zinc beta-ribbon"/>
    <property type="match status" value="1"/>
</dbReference>
<keyword evidence="2" id="KW-0639">Primosome</keyword>
<dbReference type="InterPro" id="IPR006171">
    <property type="entry name" value="TOPRIM_dom"/>
</dbReference>
<dbReference type="GO" id="GO:0003677">
    <property type="term" value="F:DNA binding"/>
    <property type="evidence" value="ECO:0007669"/>
    <property type="project" value="InterPro"/>
</dbReference>
<protein>
    <submittedName>
        <fullName evidence="8">DNA primase</fullName>
    </submittedName>
</protein>
<dbReference type="GO" id="GO:0008270">
    <property type="term" value="F:zinc ion binding"/>
    <property type="evidence" value="ECO:0007669"/>
    <property type="project" value="InterPro"/>
</dbReference>
<reference evidence="8 9" key="1">
    <citation type="submission" date="2018-10" db="EMBL/GenBank/DDBJ databases">
        <title>Transmission dynamics of multidrug resistant bacteria on intensive care unit surfaces.</title>
        <authorList>
            <person name="D'Souza A.W."/>
            <person name="Potter R.F."/>
            <person name="Wallace M."/>
            <person name="Shupe A."/>
            <person name="Patel S."/>
            <person name="Sun S."/>
            <person name="Gul D."/>
            <person name="Kwon J.H."/>
            <person name="Andleeb S."/>
            <person name="Burnham C.-A.D."/>
            <person name="Dantas G."/>
        </authorList>
    </citation>
    <scope>NUCLEOTIDE SEQUENCE [LARGE SCALE GENOMIC DNA]</scope>
    <source>
        <strain evidence="8 9">PX_177</strain>
    </source>
</reference>
<dbReference type="Pfam" id="PF08273">
    <property type="entry name" value="Zn_Ribbon_Prim"/>
    <property type="match status" value="1"/>
</dbReference>
<dbReference type="GO" id="GO:1990077">
    <property type="term" value="C:primosome complex"/>
    <property type="evidence" value="ECO:0007669"/>
    <property type="project" value="UniProtKB-KW"/>
</dbReference>
<dbReference type="GO" id="GO:0004386">
    <property type="term" value="F:helicase activity"/>
    <property type="evidence" value="ECO:0007669"/>
    <property type="project" value="InterPro"/>
</dbReference>
<evidence type="ECO:0000259" key="7">
    <source>
        <dbReference type="SMART" id="SM00778"/>
    </source>
</evidence>
<evidence type="ECO:0000313" key="9">
    <source>
        <dbReference type="Proteomes" id="UP000276506"/>
    </source>
</evidence>
<dbReference type="RefSeq" id="WP_080587306.1">
    <property type="nucleotide sequence ID" value="NZ_RHQL01000016.1"/>
</dbReference>
<evidence type="ECO:0000256" key="2">
    <source>
        <dbReference type="ARBA" id="ARBA00022515"/>
    </source>
</evidence>
<dbReference type="Pfam" id="PF23639">
    <property type="entry name" value="DUF7146"/>
    <property type="match status" value="1"/>
</dbReference>
<dbReference type="GO" id="GO:0000428">
    <property type="term" value="C:DNA-directed RNA polymerase complex"/>
    <property type="evidence" value="ECO:0007669"/>
    <property type="project" value="UniProtKB-KW"/>
</dbReference>
<dbReference type="SMART" id="SM00778">
    <property type="entry name" value="Prim_Zn_Ribbon"/>
    <property type="match status" value="1"/>
</dbReference>
<organism evidence="8 9">
    <name type="scientific">Stutzerimonas xanthomarina</name>
    <dbReference type="NCBI Taxonomy" id="271420"/>
    <lineage>
        <taxon>Bacteria</taxon>
        <taxon>Pseudomonadati</taxon>
        <taxon>Pseudomonadota</taxon>
        <taxon>Gammaproteobacteria</taxon>
        <taxon>Pseudomonadales</taxon>
        <taxon>Pseudomonadaceae</taxon>
        <taxon>Stutzerimonas</taxon>
    </lineage>
</organism>
<dbReference type="InterPro" id="IPR013237">
    <property type="entry name" value="Phage_T7_Gp4_N"/>
</dbReference>